<evidence type="ECO:0000313" key="2">
    <source>
        <dbReference type="Proteomes" id="UP000322553"/>
    </source>
</evidence>
<keyword evidence="2" id="KW-1185">Reference proteome</keyword>
<dbReference type="KEGG" id="kuy:FY550_09300"/>
<accession>A0A1S1NXC3</accession>
<dbReference type="RefSeq" id="WP_070977655.1">
    <property type="nucleotide sequence ID" value="NZ_CP043420.1"/>
</dbReference>
<dbReference type="STRING" id="657387.BH688_05555"/>
<organism evidence="1 2">
    <name type="scientific">Kushneria phosphatilytica</name>
    <dbReference type="NCBI Taxonomy" id="657387"/>
    <lineage>
        <taxon>Bacteria</taxon>
        <taxon>Pseudomonadati</taxon>
        <taxon>Pseudomonadota</taxon>
        <taxon>Gammaproteobacteria</taxon>
        <taxon>Oceanospirillales</taxon>
        <taxon>Halomonadaceae</taxon>
        <taxon>Kushneria</taxon>
    </lineage>
</organism>
<evidence type="ECO:0000313" key="1">
    <source>
        <dbReference type="EMBL" id="QEL11312.1"/>
    </source>
</evidence>
<gene>
    <name evidence="1" type="ORF">FY550_09300</name>
</gene>
<sequence>MNLEELVRKGTIDDGFEEKTVQWDSGDETLEFQVFVKREMSAADYEYIFLNTAQLGREEDDSDGSFMARRVHRMVRMQDHAAIPYNTAKRFKQSLLMALCSALNEVERSPVDENDEEDDEGKT</sequence>
<dbReference type="Proteomes" id="UP000322553">
    <property type="component" value="Chromosome"/>
</dbReference>
<protein>
    <submittedName>
        <fullName evidence="1">Uncharacterized protein</fullName>
    </submittedName>
</protein>
<reference evidence="1 2" key="1">
    <citation type="submission" date="2019-08" db="EMBL/GenBank/DDBJ databases">
        <title>Complete genome sequence of Kushneria sp. YCWA18, a halophilic phosphate-solubilizing bacterium isolated from Daqiao saltern in China.</title>
        <authorList>
            <person name="Du G.-X."/>
            <person name="Qu L.-Y."/>
        </authorList>
    </citation>
    <scope>NUCLEOTIDE SEQUENCE [LARGE SCALE GENOMIC DNA]</scope>
    <source>
        <strain evidence="1 2">YCWA18</strain>
    </source>
</reference>
<dbReference type="AlphaFoldDB" id="A0A1S1NXC3"/>
<dbReference type="EMBL" id="CP043420">
    <property type="protein sequence ID" value="QEL11312.1"/>
    <property type="molecule type" value="Genomic_DNA"/>
</dbReference>
<proteinExistence type="predicted"/>
<name>A0A1S1NXC3_9GAMM</name>